<evidence type="ECO:0008006" key="5">
    <source>
        <dbReference type="Google" id="ProtNLM"/>
    </source>
</evidence>
<feature type="coiled-coil region" evidence="1">
    <location>
        <begin position="81"/>
        <end position="108"/>
    </location>
</feature>
<accession>A0AA91DLQ1</accession>
<feature type="chain" id="PRO_5041708430" description="DUF1090 domain-containing protein" evidence="2">
    <location>
        <begin position="21"/>
        <end position="110"/>
    </location>
</feature>
<dbReference type="EMBL" id="LVHG01000054">
    <property type="protein sequence ID" value="OAK61918.1"/>
    <property type="molecule type" value="Genomic_DNA"/>
</dbReference>
<evidence type="ECO:0000256" key="2">
    <source>
        <dbReference type="SAM" id="SignalP"/>
    </source>
</evidence>
<dbReference type="Pfam" id="PF06476">
    <property type="entry name" value="DUF1090"/>
    <property type="match status" value="1"/>
</dbReference>
<feature type="signal peptide" evidence="2">
    <location>
        <begin position="1"/>
        <end position="20"/>
    </location>
</feature>
<comment type="caution">
    <text evidence="3">The sequence shown here is derived from an EMBL/GenBank/DDBJ whole genome shotgun (WGS) entry which is preliminary data.</text>
</comment>
<evidence type="ECO:0000256" key="1">
    <source>
        <dbReference type="SAM" id="Coils"/>
    </source>
</evidence>
<gene>
    <name evidence="3" type="ORF">A3K87_20125</name>
</gene>
<evidence type="ECO:0000313" key="3">
    <source>
        <dbReference type="EMBL" id="OAK61918.1"/>
    </source>
</evidence>
<dbReference type="AlphaFoldDB" id="A0AA91DLQ1"/>
<dbReference type="InterPro" id="IPR009468">
    <property type="entry name" value="DUF1090"/>
</dbReference>
<keyword evidence="2" id="KW-0732">Signal</keyword>
<protein>
    <recommendedName>
        <fullName evidence="5">DUF1090 domain-containing protein</fullName>
    </recommendedName>
</protein>
<evidence type="ECO:0000313" key="4">
    <source>
        <dbReference type="Proteomes" id="UP000077852"/>
    </source>
</evidence>
<dbReference type="RefSeq" id="WP_081269066.1">
    <property type="nucleotide sequence ID" value="NZ_LVHG01000054.1"/>
</dbReference>
<organism evidence="3 4">
    <name type="scientific">Variovorax paradoxus</name>
    <dbReference type="NCBI Taxonomy" id="34073"/>
    <lineage>
        <taxon>Bacteria</taxon>
        <taxon>Pseudomonadati</taxon>
        <taxon>Pseudomonadota</taxon>
        <taxon>Betaproteobacteria</taxon>
        <taxon>Burkholderiales</taxon>
        <taxon>Comamonadaceae</taxon>
        <taxon>Variovorax</taxon>
    </lineage>
</organism>
<proteinExistence type="predicted"/>
<sequence length="110" mass="12201">MSVKTFFLALVSSVTLPAFAQPAVPPDSATCQAEEAALERDIDLARSRGQMLRRRELAEALSALQAQCKAAAPDESRAAHIDRLEQQARALRQELDRTEEQLRRLKSESP</sequence>
<keyword evidence="1" id="KW-0175">Coiled coil</keyword>
<name>A0AA91DLQ1_VARPD</name>
<reference evidence="3 4" key="1">
    <citation type="submission" date="2016-03" db="EMBL/GenBank/DDBJ databases">
        <title>Genome sequence of Variovorax paradoxus KB5.</title>
        <authorList>
            <person name="Jeong H."/>
            <person name="Hong C.E."/>
            <person name="Jo S.H."/>
            <person name="Park J.M."/>
        </authorList>
    </citation>
    <scope>NUCLEOTIDE SEQUENCE [LARGE SCALE GENOMIC DNA]</scope>
    <source>
        <strain evidence="3 4">KB5</strain>
    </source>
</reference>
<dbReference type="Proteomes" id="UP000077852">
    <property type="component" value="Unassembled WGS sequence"/>
</dbReference>